<dbReference type="PANTHER" id="PTHR11054">
    <property type="entry name" value="6-PHOSPHOGLUCONOLACTONASE"/>
    <property type="match status" value="1"/>
</dbReference>
<dbReference type="EC" id="3.1.1.31" evidence="5 8"/>
<evidence type="ECO:0000256" key="6">
    <source>
        <dbReference type="ARBA" id="ARBA00020337"/>
    </source>
</evidence>
<dbReference type="Gene3D" id="3.40.50.1360">
    <property type="match status" value="1"/>
</dbReference>
<name>A0A6G7GJE1_KUEST</name>
<evidence type="ECO:0000256" key="4">
    <source>
        <dbReference type="ARBA" id="ARBA00010662"/>
    </source>
</evidence>
<comment type="function">
    <text evidence="2 8">Hydrolysis of 6-phosphogluconolactone to 6-phosphogluconate.</text>
</comment>
<dbReference type="UniPathway" id="UPA00115">
    <property type="reaction ID" value="UER00409"/>
</dbReference>
<evidence type="ECO:0000313" key="11">
    <source>
        <dbReference type="Proteomes" id="UP000501926"/>
    </source>
</evidence>
<dbReference type="GO" id="GO:0017057">
    <property type="term" value="F:6-phosphogluconolactonase activity"/>
    <property type="evidence" value="ECO:0007669"/>
    <property type="project" value="UniProtKB-UniRule"/>
</dbReference>
<dbReference type="SUPFAM" id="SSF100950">
    <property type="entry name" value="NagB/RpiA/CoA transferase-like"/>
    <property type="match status" value="1"/>
</dbReference>
<comment type="pathway">
    <text evidence="3 8">Carbohydrate degradation; pentose phosphate pathway; D-ribulose 5-phosphate from D-glucose 6-phosphate (oxidative stage): step 2/3.</text>
</comment>
<gene>
    <name evidence="8 10" type="primary">pgl</name>
    <name evidence="10" type="ORF">KsCSTR_01620</name>
</gene>
<evidence type="ECO:0000256" key="1">
    <source>
        <dbReference type="ARBA" id="ARBA00000832"/>
    </source>
</evidence>
<dbReference type="InterPro" id="IPR039104">
    <property type="entry name" value="6PGL"/>
</dbReference>
<dbReference type="InterPro" id="IPR005900">
    <property type="entry name" value="6-phosphogluconolactonase_DevB"/>
</dbReference>
<dbReference type="FunFam" id="3.40.50.1360:FF:000005">
    <property type="entry name" value="6-phosphogluconolactonase"/>
    <property type="match status" value="1"/>
</dbReference>
<evidence type="ECO:0000313" key="10">
    <source>
        <dbReference type="EMBL" id="QII09541.1"/>
    </source>
</evidence>
<protein>
    <recommendedName>
        <fullName evidence="6 8">6-phosphogluconolactonase</fullName>
        <shortName evidence="8">6PGL</shortName>
        <ecNumber evidence="5 8">3.1.1.31</ecNumber>
    </recommendedName>
</protein>
<evidence type="ECO:0000256" key="2">
    <source>
        <dbReference type="ARBA" id="ARBA00002681"/>
    </source>
</evidence>
<proteinExistence type="inferred from homology"/>
<dbReference type="Pfam" id="PF01182">
    <property type="entry name" value="Glucosamine_iso"/>
    <property type="match status" value="1"/>
</dbReference>
<reference evidence="10 11" key="1">
    <citation type="submission" date="2020-02" db="EMBL/GenBank/DDBJ databases">
        <title>Newly sequenced genome of strain CSTR1 showed variability in Candidatus Kuenenia stuttgartiensis genomes.</title>
        <authorList>
            <person name="Ding C."/>
            <person name="Adrian L."/>
        </authorList>
    </citation>
    <scope>NUCLEOTIDE SEQUENCE [LARGE SCALE GENOMIC DNA]</scope>
    <source>
        <strain evidence="10 11">CSTR1</strain>
    </source>
</reference>
<comment type="similarity">
    <text evidence="4 8">Belongs to the glucosamine/galactosamine-6-phosphate isomerase family. 6-phosphogluconolactonase subfamily.</text>
</comment>
<evidence type="ECO:0000256" key="8">
    <source>
        <dbReference type="RuleBase" id="RU365095"/>
    </source>
</evidence>
<dbReference type="CDD" id="cd01400">
    <property type="entry name" value="6PGL"/>
    <property type="match status" value="1"/>
</dbReference>
<dbReference type="InterPro" id="IPR006148">
    <property type="entry name" value="Glc/Gal-6P_isomerase"/>
</dbReference>
<dbReference type="Proteomes" id="UP000501926">
    <property type="component" value="Chromosome"/>
</dbReference>
<keyword evidence="7 8" id="KW-0378">Hydrolase</keyword>
<dbReference type="RefSeq" id="WP_164994328.1">
    <property type="nucleotide sequence ID" value="NZ_CP049055.1"/>
</dbReference>
<evidence type="ECO:0000256" key="5">
    <source>
        <dbReference type="ARBA" id="ARBA00013198"/>
    </source>
</evidence>
<evidence type="ECO:0000256" key="7">
    <source>
        <dbReference type="ARBA" id="ARBA00022801"/>
    </source>
</evidence>
<dbReference type="GO" id="GO:0005975">
    <property type="term" value="P:carbohydrate metabolic process"/>
    <property type="evidence" value="ECO:0007669"/>
    <property type="project" value="UniProtKB-UniRule"/>
</dbReference>
<feature type="domain" description="Glucosamine/galactosamine-6-phosphate isomerase" evidence="9">
    <location>
        <begin position="9"/>
        <end position="232"/>
    </location>
</feature>
<dbReference type="PANTHER" id="PTHR11054:SF0">
    <property type="entry name" value="6-PHOSPHOGLUCONOLACTONASE"/>
    <property type="match status" value="1"/>
</dbReference>
<organism evidence="10 11">
    <name type="scientific">Kuenenia stuttgartiensis</name>
    <dbReference type="NCBI Taxonomy" id="174633"/>
    <lineage>
        <taxon>Bacteria</taxon>
        <taxon>Pseudomonadati</taxon>
        <taxon>Planctomycetota</taxon>
        <taxon>Candidatus Brocadiia</taxon>
        <taxon>Candidatus Brocadiales</taxon>
        <taxon>Candidatus Brocadiaceae</taxon>
        <taxon>Candidatus Kuenenia</taxon>
    </lineage>
</organism>
<dbReference type="AlphaFoldDB" id="A0A6G7GJE1"/>
<dbReference type="EMBL" id="CP049055">
    <property type="protein sequence ID" value="QII09541.1"/>
    <property type="molecule type" value="Genomic_DNA"/>
</dbReference>
<evidence type="ECO:0000256" key="3">
    <source>
        <dbReference type="ARBA" id="ARBA00004961"/>
    </source>
</evidence>
<accession>A0A6G7GJE1</accession>
<comment type="catalytic activity">
    <reaction evidence="1 8">
        <text>6-phospho-D-glucono-1,5-lactone + H2O = 6-phospho-D-gluconate + H(+)</text>
        <dbReference type="Rhea" id="RHEA:12556"/>
        <dbReference type="ChEBI" id="CHEBI:15377"/>
        <dbReference type="ChEBI" id="CHEBI:15378"/>
        <dbReference type="ChEBI" id="CHEBI:57955"/>
        <dbReference type="ChEBI" id="CHEBI:58759"/>
        <dbReference type="EC" id="3.1.1.31"/>
    </reaction>
</comment>
<sequence>MNYHILPTTDLIKIMAGYIVQCAKKAVSERNRFLVALSGGSMPELLFPALTSEPVFSEINWKAWHVFWADERCVPQVNPESNYYLACKHLFNHVDIPSSRIYTPNTSVGPTEMAALYQLKLQEVFHIKGEELPRFDLLLLGMGEDGHTASLFPNHPLLKEKNRWVAPVFDAPKPPPERITLTLPVINNAHCIIFLITGKNKAAAVKKIILEESAPAPLPAQMVKPVHGELHWFLDENAASELGR</sequence>
<dbReference type="GO" id="GO:0006098">
    <property type="term" value="P:pentose-phosphate shunt"/>
    <property type="evidence" value="ECO:0007669"/>
    <property type="project" value="UniProtKB-UniPathway"/>
</dbReference>
<dbReference type="NCBIfam" id="TIGR01198">
    <property type="entry name" value="pgl"/>
    <property type="match status" value="1"/>
</dbReference>
<evidence type="ECO:0000259" key="9">
    <source>
        <dbReference type="Pfam" id="PF01182"/>
    </source>
</evidence>
<dbReference type="InterPro" id="IPR037171">
    <property type="entry name" value="NagB/RpiA_transferase-like"/>
</dbReference>